<reference evidence="9" key="1">
    <citation type="submission" date="2020-02" db="EMBL/GenBank/DDBJ databases">
        <authorList>
            <person name="Palmer J.M."/>
        </authorList>
    </citation>
    <scope>NUCLEOTIDE SEQUENCE</scope>
    <source>
        <strain evidence="9">EPUS1.4</strain>
        <tissue evidence="9">Thallus</tissue>
    </source>
</reference>
<dbReference type="PANTHER" id="PTHR33146">
    <property type="entry name" value="ENDONUCLEASE 4"/>
    <property type="match status" value="1"/>
</dbReference>
<keyword evidence="10" id="KW-1185">Reference proteome</keyword>
<name>A0A8H7AKU9_9EURO</name>
<dbReference type="Gene3D" id="1.10.575.10">
    <property type="entry name" value="P1 Nuclease"/>
    <property type="match status" value="1"/>
</dbReference>
<evidence type="ECO:0000256" key="3">
    <source>
        <dbReference type="ARBA" id="ARBA00022723"/>
    </source>
</evidence>
<dbReference type="InterPro" id="IPR008947">
    <property type="entry name" value="PLipase_C/P1_nuclease_dom_sf"/>
</dbReference>
<dbReference type="Pfam" id="PF02265">
    <property type="entry name" value="S1-P1_nuclease"/>
    <property type="match status" value="1"/>
</dbReference>
<evidence type="ECO:0008006" key="11">
    <source>
        <dbReference type="Google" id="ProtNLM"/>
    </source>
</evidence>
<dbReference type="AlphaFoldDB" id="A0A8H7AKU9"/>
<evidence type="ECO:0000256" key="2">
    <source>
        <dbReference type="ARBA" id="ARBA00022722"/>
    </source>
</evidence>
<dbReference type="GO" id="GO:0006308">
    <property type="term" value="P:DNA catabolic process"/>
    <property type="evidence" value="ECO:0007669"/>
    <property type="project" value="InterPro"/>
</dbReference>
<comment type="caution">
    <text evidence="9">The sequence shown here is derived from an EMBL/GenBank/DDBJ whole genome shotgun (WGS) entry which is preliminary data.</text>
</comment>
<evidence type="ECO:0000256" key="7">
    <source>
        <dbReference type="ARBA" id="ARBA00023180"/>
    </source>
</evidence>
<protein>
    <recommendedName>
        <fullName evidence="11">Nuclease S1</fullName>
    </recommendedName>
</protein>
<dbReference type="GO" id="GO:0046872">
    <property type="term" value="F:metal ion binding"/>
    <property type="evidence" value="ECO:0007669"/>
    <property type="project" value="UniProtKB-KW"/>
</dbReference>
<dbReference type="GO" id="GO:0016788">
    <property type="term" value="F:hydrolase activity, acting on ester bonds"/>
    <property type="evidence" value="ECO:0007669"/>
    <property type="project" value="InterPro"/>
</dbReference>
<keyword evidence="5" id="KW-0378">Hydrolase</keyword>
<keyword evidence="3" id="KW-0479">Metal-binding</keyword>
<keyword evidence="4" id="KW-0255">Endonuclease</keyword>
<gene>
    <name evidence="9" type="ORF">GJ744_007348</name>
</gene>
<keyword evidence="6" id="KW-1015">Disulfide bond</keyword>
<keyword evidence="7" id="KW-0325">Glycoprotein</keyword>
<dbReference type="Proteomes" id="UP000606974">
    <property type="component" value="Unassembled WGS sequence"/>
</dbReference>
<feature type="signal peptide" evidence="8">
    <location>
        <begin position="1"/>
        <end position="29"/>
    </location>
</feature>
<dbReference type="InterPro" id="IPR003154">
    <property type="entry name" value="S1/P1nuclease"/>
</dbReference>
<dbReference type="SUPFAM" id="SSF48537">
    <property type="entry name" value="Phospholipase C/P1 nuclease"/>
    <property type="match status" value="1"/>
</dbReference>
<dbReference type="PANTHER" id="PTHR33146:SF26">
    <property type="entry name" value="ENDONUCLEASE 4"/>
    <property type="match status" value="1"/>
</dbReference>
<organism evidence="9 10">
    <name type="scientific">Endocarpon pusillum</name>
    <dbReference type="NCBI Taxonomy" id="364733"/>
    <lineage>
        <taxon>Eukaryota</taxon>
        <taxon>Fungi</taxon>
        <taxon>Dikarya</taxon>
        <taxon>Ascomycota</taxon>
        <taxon>Pezizomycotina</taxon>
        <taxon>Eurotiomycetes</taxon>
        <taxon>Chaetothyriomycetidae</taxon>
        <taxon>Verrucariales</taxon>
        <taxon>Verrucariaceae</taxon>
        <taxon>Endocarpon</taxon>
    </lineage>
</organism>
<dbReference type="EMBL" id="JAACFV010000036">
    <property type="protein sequence ID" value="KAF7509837.1"/>
    <property type="molecule type" value="Genomic_DNA"/>
</dbReference>
<evidence type="ECO:0000256" key="8">
    <source>
        <dbReference type="SAM" id="SignalP"/>
    </source>
</evidence>
<dbReference type="OrthoDB" id="441446at2759"/>
<keyword evidence="8" id="KW-0732">Signal</keyword>
<evidence type="ECO:0000256" key="4">
    <source>
        <dbReference type="ARBA" id="ARBA00022759"/>
    </source>
</evidence>
<sequence>MLHSKSSALFYFIALTPLIPSSLCWGSLGHRTVAYLASEYLTLNGSTYVANLLNDQDISEAALFADKVRHMPMFNYTAGWHYIDAQDDPPRQCGINIKRDCAMQDGCIVSAIVNQTARIMNESTSHADRGQALRFLLHFLGDIHQPLHTEAEERGGNEIPVLFGHKHTNLHSIWDTEMLVKHAGAEEDEKANALTWAKKLFAADQDHARSLTAECQDLGKAAKCPLLWANEANKWICKYVLKDDVAGVENKDLSAKYYDGAVPIVEEMISKAGRRLAAWVNALAVHALESRLGTLNGLSYVEELVLMQQDL</sequence>
<evidence type="ECO:0000256" key="5">
    <source>
        <dbReference type="ARBA" id="ARBA00022801"/>
    </source>
</evidence>
<dbReference type="CDD" id="cd11010">
    <property type="entry name" value="S1-P1_nuclease"/>
    <property type="match status" value="1"/>
</dbReference>
<evidence type="ECO:0000313" key="10">
    <source>
        <dbReference type="Proteomes" id="UP000606974"/>
    </source>
</evidence>
<evidence type="ECO:0000313" key="9">
    <source>
        <dbReference type="EMBL" id="KAF7509837.1"/>
    </source>
</evidence>
<keyword evidence="2" id="KW-0540">Nuclease</keyword>
<accession>A0A8H7AKU9</accession>
<evidence type="ECO:0000256" key="1">
    <source>
        <dbReference type="ARBA" id="ARBA00009547"/>
    </source>
</evidence>
<dbReference type="GO" id="GO:0004519">
    <property type="term" value="F:endonuclease activity"/>
    <property type="evidence" value="ECO:0007669"/>
    <property type="project" value="UniProtKB-KW"/>
</dbReference>
<dbReference type="GO" id="GO:0003676">
    <property type="term" value="F:nucleic acid binding"/>
    <property type="evidence" value="ECO:0007669"/>
    <property type="project" value="InterPro"/>
</dbReference>
<feature type="chain" id="PRO_5034477566" description="Nuclease S1" evidence="8">
    <location>
        <begin position="30"/>
        <end position="311"/>
    </location>
</feature>
<comment type="similarity">
    <text evidence="1">Belongs to the nuclease type I family.</text>
</comment>
<evidence type="ECO:0000256" key="6">
    <source>
        <dbReference type="ARBA" id="ARBA00023157"/>
    </source>
</evidence>
<proteinExistence type="inferred from homology"/>